<feature type="compositionally biased region" description="Low complexity" evidence="5">
    <location>
        <begin position="256"/>
        <end position="270"/>
    </location>
</feature>
<keyword evidence="3" id="KW-0862">Zinc</keyword>
<feature type="compositionally biased region" description="Basic and acidic residues" evidence="5">
    <location>
        <begin position="31"/>
        <end position="40"/>
    </location>
</feature>
<evidence type="ECO:0000256" key="4">
    <source>
        <dbReference type="PROSITE-ProRule" id="PRU00091"/>
    </source>
</evidence>
<accession>A0AAV1TIS8</accession>
<protein>
    <recommendedName>
        <fullName evidence="6">FYVE-type domain-containing protein</fullName>
    </recommendedName>
</protein>
<dbReference type="InterPro" id="IPR011011">
    <property type="entry name" value="Znf_FYVE_PHD"/>
</dbReference>
<evidence type="ECO:0000259" key="6">
    <source>
        <dbReference type="PROSITE" id="PS50178"/>
    </source>
</evidence>
<evidence type="ECO:0000256" key="5">
    <source>
        <dbReference type="SAM" id="MobiDB-lite"/>
    </source>
</evidence>
<evidence type="ECO:0000256" key="3">
    <source>
        <dbReference type="ARBA" id="ARBA00022833"/>
    </source>
</evidence>
<proteinExistence type="predicted"/>
<name>A0AAV1TIS8_9STRA</name>
<dbReference type="InterPro" id="IPR013083">
    <property type="entry name" value="Znf_RING/FYVE/PHD"/>
</dbReference>
<feature type="compositionally biased region" description="Basic residues" evidence="5">
    <location>
        <begin position="79"/>
        <end position="99"/>
    </location>
</feature>
<evidence type="ECO:0000313" key="8">
    <source>
        <dbReference type="Proteomes" id="UP001162060"/>
    </source>
</evidence>
<comment type="caution">
    <text evidence="7">The sequence shown here is derived from an EMBL/GenBank/DDBJ whole genome shotgun (WGS) entry which is preliminary data.</text>
</comment>
<dbReference type="InterPro" id="IPR000306">
    <property type="entry name" value="Znf_FYVE"/>
</dbReference>
<dbReference type="PROSITE" id="PS50178">
    <property type="entry name" value="ZF_FYVE"/>
    <property type="match status" value="1"/>
</dbReference>
<reference evidence="7" key="1">
    <citation type="submission" date="2024-01" db="EMBL/GenBank/DDBJ databases">
        <authorList>
            <person name="Webb A."/>
        </authorList>
    </citation>
    <scope>NUCLEOTIDE SEQUENCE</scope>
    <source>
        <strain evidence="7">Pm1</strain>
    </source>
</reference>
<keyword evidence="1" id="KW-0479">Metal-binding</keyword>
<dbReference type="Gene3D" id="3.30.40.10">
    <property type="entry name" value="Zinc/RING finger domain, C3HC4 (zinc finger)"/>
    <property type="match status" value="1"/>
</dbReference>
<evidence type="ECO:0000256" key="2">
    <source>
        <dbReference type="ARBA" id="ARBA00022771"/>
    </source>
</evidence>
<evidence type="ECO:0000313" key="7">
    <source>
        <dbReference type="EMBL" id="CAK7922024.1"/>
    </source>
</evidence>
<feature type="region of interest" description="Disordered" evidence="5">
    <location>
        <begin position="231"/>
        <end position="283"/>
    </location>
</feature>
<dbReference type="InterPro" id="IPR017455">
    <property type="entry name" value="Znf_FYVE-rel"/>
</dbReference>
<gene>
    <name evidence="7" type="ORF">PM001_LOCUS7420</name>
</gene>
<dbReference type="Pfam" id="PF01363">
    <property type="entry name" value="FYVE"/>
    <property type="match status" value="1"/>
</dbReference>
<dbReference type="SMART" id="SM00064">
    <property type="entry name" value="FYVE"/>
    <property type="match status" value="1"/>
</dbReference>
<feature type="region of interest" description="Disordered" evidence="5">
    <location>
        <begin position="31"/>
        <end position="106"/>
    </location>
</feature>
<organism evidence="7 8">
    <name type="scientific">Peronospora matthiolae</name>
    <dbReference type="NCBI Taxonomy" id="2874970"/>
    <lineage>
        <taxon>Eukaryota</taxon>
        <taxon>Sar</taxon>
        <taxon>Stramenopiles</taxon>
        <taxon>Oomycota</taxon>
        <taxon>Peronosporomycetes</taxon>
        <taxon>Peronosporales</taxon>
        <taxon>Peronosporaceae</taxon>
        <taxon>Peronospora</taxon>
    </lineage>
</organism>
<dbReference type="EMBL" id="CAKLBY020000065">
    <property type="protein sequence ID" value="CAK7922024.1"/>
    <property type="molecule type" value="Genomic_DNA"/>
</dbReference>
<keyword evidence="2 4" id="KW-0863">Zinc-finger</keyword>
<dbReference type="GO" id="GO:0008270">
    <property type="term" value="F:zinc ion binding"/>
    <property type="evidence" value="ECO:0007669"/>
    <property type="project" value="UniProtKB-KW"/>
</dbReference>
<dbReference type="SUPFAM" id="SSF57903">
    <property type="entry name" value="FYVE/PHD zinc finger"/>
    <property type="match status" value="1"/>
</dbReference>
<feature type="domain" description="FYVE-type" evidence="6">
    <location>
        <begin position="122"/>
        <end position="180"/>
    </location>
</feature>
<dbReference type="AlphaFoldDB" id="A0AAV1TIS8"/>
<feature type="compositionally biased region" description="Basic and acidic residues" evidence="5">
    <location>
        <begin position="53"/>
        <end position="63"/>
    </location>
</feature>
<evidence type="ECO:0000256" key="1">
    <source>
        <dbReference type="ARBA" id="ARBA00022723"/>
    </source>
</evidence>
<sequence>MNFFKRPLTEAEQAQRRARKELERLAKTQRKFDAMAEKAQKAQRKQQQQSIARSEKEAQRQAKQEQQAASKAMKEAKKASKQRGRLARHAAKLRGHRRDRPVSCSATASASDVAGTEMSRPLAKRAHCAVCGKKFGPALHRRRHHCRQCRESCCLQCTSQTRHVIPQTGRTTRQKVCVVCDTLIFTARTSTTATTTNTMTTAAIAAAPVVREPAEAIVALAAAHRRASIGRRPRSAPLPRTSGVAVAVPCPRGPRARSSQSSSRWKLSMRAGLRKKKRRAEQLRNGDMDHSLQVEKHALFMGPAISVQPQTRMAPPAPMREQGRDAIAGGRKWMCMKKKELELERQRRKERGRWIVEQNGSVVFDKPAPTSVRSKYGRYRAIVPVGIAYFGRSLYFK</sequence>
<dbReference type="Proteomes" id="UP001162060">
    <property type="component" value="Unassembled WGS sequence"/>
</dbReference>